<dbReference type="PRINTS" id="PR00689">
    <property type="entry name" value="ACOABINDINGP"/>
</dbReference>
<evidence type="ECO:0000313" key="7">
    <source>
        <dbReference type="EMBL" id="CAF3609163.1"/>
    </source>
</evidence>
<dbReference type="Gene3D" id="1.20.80.10">
    <property type="match status" value="1"/>
</dbReference>
<dbReference type="Proteomes" id="UP000681722">
    <property type="component" value="Unassembled WGS sequence"/>
</dbReference>
<keyword evidence="8" id="KW-1185">Reference proteome</keyword>
<evidence type="ECO:0000259" key="3">
    <source>
        <dbReference type="PROSITE" id="PS51228"/>
    </source>
</evidence>
<proteinExistence type="inferred from homology"/>
<sequence length="84" mass="9670">MSAEFNQAAEDVKKLSKTPTNEEKLQLYGWFKQVNFGDVNTAKPGMFDLEGKAKWDAWNKNKGMSKEEAEKNYIQLVKQLQAKQ</sequence>
<dbReference type="AlphaFoldDB" id="A0A813RUK3"/>
<dbReference type="InterPro" id="IPR000582">
    <property type="entry name" value="Acyl-CoA-binding_protein"/>
</dbReference>
<dbReference type="FunFam" id="1.20.80.10:FF:000010">
    <property type="entry name" value="Acyl-CoA-binding domain-containing protein 5"/>
    <property type="match status" value="1"/>
</dbReference>
<dbReference type="Pfam" id="PF00887">
    <property type="entry name" value="ACBP"/>
    <property type="match status" value="1"/>
</dbReference>
<evidence type="ECO:0000313" key="5">
    <source>
        <dbReference type="EMBL" id="CAF0824770.1"/>
    </source>
</evidence>
<evidence type="ECO:0000313" key="4">
    <source>
        <dbReference type="EMBL" id="CAF0789638.1"/>
    </source>
</evidence>
<dbReference type="PANTHER" id="PTHR23310">
    <property type="entry name" value="ACYL-COA-BINDING PROTEIN, ACBP"/>
    <property type="match status" value="1"/>
</dbReference>
<dbReference type="Proteomes" id="UP000677228">
    <property type="component" value="Unassembled WGS sequence"/>
</dbReference>
<dbReference type="Proteomes" id="UP000663829">
    <property type="component" value="Unassembled WGS sequence"/>
</dbReference>
<comment type="similarity">
    <text evidence="1">Belongs to the ACBP family.</text>
</comment>
<dbReference type="InterPro" id="IPR035984">
    <property type="entry name" value="Acyl-CoA-binding_sf"/>
</dbReference>
<name>A0A813RUK3_9BILA</name>
<reference evidence="4" key="1">
    <citation type="submission" date="2021-02" db="EMBL/GenBank/DDBJ databases">
        <authorList>
            <person name="Nowell W R."/>
        </authorList>
    </citation>
    <scope>NUCLEOTIDE SEQUENCE</scope>
</reference>
<comment type="caution">
    <text evidence="4">The sequence shown here is derived from an EMBL/GenBank/DDBJ whole genome shotgun (WGS) entry which is preliminary data.</text>
</comment>
<accession>A0A813RUK3</accession>
<dbReference type="Proteomes" id="UP000682733">
    <property type="component" value="Unassembled WGS sequence"/>
</dbReference>
<evidence type="ECO:0000256" key="1">
    <source>
        <dbReference type="ARBA" id="ARBA00005567"/>
    </source>
</evidence>
<dbReference type="EMBL" id="CAJNOQ010000340">
    <property type="protein sequence ID" value="CAF0789638.1"/>
    <property type="molecule type" value="Genomic_DNA"/>
</dbReference>
<dbReference type="OrthoDB" id="346910at2759"/>
<dbReference type="EMBL" id="CAJNOK010001686">
    <property type="protein sequence ID" value="CAF0824770.1"/>
    <property type="molecule type" value="Genomic_DNA"/>
</dbReference>
<evidence type="ECO:0000313" key="8">
    <source>
        <dbReference type="Proteomes" id="UP000663829"/>
    </source>
</evidence>
<dbReference type="EMBL" id="CAJOBC010000340">
    <property type="protein sequence ID" value="CAF3573797.1"/>
    <property type="molecule type" value="Genomic_DNA"/>
</dbReference>
<gene>
    <name evidence="4" type="ORF">GPM918_LOCUS2929</name>
    <name evidence="5" type="ORF">OVA965_LOCUS5834</name>
    <name evidence="6" type="ORF">SRO942_LOCUS2929</name>
    <name evidence="7" type="ORF">TMI583_LOCUS5831</name>
</gene>
<organism evidence="4 8">
    <name type="scientific">Didymodactylos carnosus</name>
    <dbReference type="NCBI Taxonomy" id="1234261"/>
    <lineage>
        <taxon>Eukaryota</taxon>
        <taxon>Metazoa</taxon>
        <taxon>Spiralia</taxon>
        <taxon>Gnathifera</taxon>
        <taxon>Rotifera</taxon>
        <taxon>Eurotatoria</taxon>
        <taxon>Bdelloidea</taxon>
        <taxon>Philodinida</taxon>
        <taxon>Philodinidae</taxon>
        <taxon>Didymodactylos</taxon>
    </lineage>
</organism>
<dbReference type="EMBL" id="CAJOBA010001686">
    <property type="protein sequence ID" value="CAF3609163.1"/>
    <property type="molecule type" value="Genomic_DNA"/>
</dbReference>
<dbReference type="GO" id="GO:0006631">
    <property type="term" value="P:fatty acid metabolic process"/>
    <property type="evidence" value="ECO:0007669"/>
    <property type="project" value="TreeGrafter"/>
</dbReference>
<dbReference type="PANTHER" id="PTHR23310:SF62">
    <property type="entry name" value="ACYL-COA BINDING PROTEIN 1, ISOFORM A"/>
    <property type="match status" value="1"/>
</dbReference>
<protein>
    <recommendedName>
        <fullName evidence="3">ACB domain-containing protein</fullName>
    </recommendedName>
</protein>
<dbReference type="PROSITE" id="PS51228">
    <property type="entry name" value="ACB_2"/>
    <property type="match status" value="1"/>
</dbReference>
<evidence type="ECO:0000256" key="2">
    <source>
        <dbReference type="ARBA" id="ARBA00023121"/>
    </source>
</evidence>
<evidence type="ECO:0000313" key="6">
    <source>
        <dbReference type="EMBL" id="CAF3573797.1"/>
    </source>
</evidence>
<feature type="domain" description="ACB" evidence="3">
    <location>
        <begin position="1"/>
        <end position="84"/>
    </location>
</feature>
<dbReference type="InterPro" id="IPR014352">
    <property type="entry name" value="FERM/acyl-CoA-bd_prot_sf"/>
</dbReference>
<dbReference type="SUPFAM" id="SSF47027">
    <property type="entry name" value="Acyl-CoA binding protein"/>
    <property type="match status" value="1"/>
</dbReference>
<keyword evidence="2" id="KW-0446">Lipid-binding</keyword>
<dbReference type="GO" id="GO:0000062">
    <property type="term" value="F:fatty-acyl-CoA binding"/>
    <property type="evidence" value="ECO:0007669"/>
    <property type="project" value="InterPro"/>
</dbReference>